<evidence type="ECO:0000313" key="12">
    <source>
        <dbReference type="Proteomes" id="UP001431572"/>
    </source>
</evidence>
<reference evidence="9 11" key="1">
    <citation type="submission" date="2020-06" db="EMBL/GenBank/DDBJ databases">
        <title>Anoxygenic phototrophic Chloroflexota member uses a Type I reaction center.</title>
        <authorList>
            <person name="Tsuji J.M."/>
            <person name="Shaw N.A."/>
            <person name="Nagashima S."/>
            <person name="Venkiteswaran J."/>
            <person name="Schiff S.L."/>
            <person name="Hanada S."/>
            <person name="Tank M."/>
            <person name="Neufeld J.D."/>
        </authorList>
    </citation>
    <scope>NUCLEOTIDE SEQUENCE [LARGE SCALE GENOMIC DNA]</scope>
    <source>
        <strain evidence="9">L227-S17</strain>
    </source>
</reference>
<dbReference type="InterPro" id="IPR007159">
    <property type="entry name" value="SpoVT-AbrB_dom"/>
</dbReference>
<dbReference type="CDD" id="cd16321">
    <property type="entry name" value="MraZ_C"/>
    <property type="match status" value="1"/>
</dbReference>
<dbReference type="CDD" id="cd16320">
    <property type="entry name" value="MraZ_N"/>
    <property type="match status" value="1"/>
</dbReference>
<dbReference type="AlphaFoldDB" id="A0A8T7LYN5"/>
<evidence type="ECO:0000313" key="10">
    <source>
        <dbReference type="EMBL" id="WJW66373.1"/>
    </source>
</evidence>
<dbReference type="PANTHER" id="PTHR34701">
    <property type="entry name" value="TRANSCRIPTIONAL REGULATOR MRAZ"/>
    <property type="match status" value="1"/>
</dbReference>
<evidence type="ECO:0000256" key="3">
    <source>
        <dbReference type="ARBA" id="ARBA00022737"/>
    </source>
</evidence>
<dbReference type="Proteomes" id="UP000521676">
    <property type="component" value="Unassembled WGS sequence"/>
</dbReference>
<dbReference type="InterPro" id="IPR035644">
    <property type="entry name" value="MraZ_C"/>
</dbReference>
<comment type="similarity">
    <text evidence="7">Belongs to the MraZ family.</text>
</comment>
<evidence type="ECO:0000256" key="7">
    <source>
        <dbReference type="HAMAP-Rule" id="MF_01008"/>
    </source>
</evidence>
<evidence type="ECO:0000259" key="8">
    <source>
        <dbReference type="PROSITE" id="PS51740"/>
    </source>
</evidence>
<dbReference type="HAMAP" id="MF_01008">
    <property type="entry name" value="MraZ"/>
    <property type="match status" value="1"/>
</dbReference>
<evidence type="ECO:0000256" key="2">
    <source>
        <dbReference type="ARBA" id="ARBA00022490"/>
    </source>
</evidence>
<comment type="subunit">
    <text evidence="7">Forms oligomers.</text>
</comment>
<dbReference type="InterPro" id="IPR038619">
    <property type="entry name" value="MraZ_sf"/>
</dbReference>
<comment type="subcellular location">
    <subcellularLocation>
        <location evidence="7">Cytoplasm</location>
        <location evidence="7">Nucleoid</location>
    </subcellularLocation>
</comment>
<dbReference type="InterPro" id="IPR020603">
    <property type="entry name" value="MraZ_dom"/>
</dbReference>
<evidence type="ECO:0000313" key="11">
    <source>
        <dbReference type="Proteomes" id="UP000521676"/>
    </source>
</evidence>
<dbReference type="GO" id="GO:0003700">
    <property type="term" value="F:DNA-binding transcription factor activity"/>
    <property type="evidence" value="ECO:0007669"/>
    <property type="project" value="UniProtKB-UniRule"/>
</dbReference>
<dbReference type="InterPro" id="IPR003444">
    <property type="entry name" value="MraZ"/>
</dbReference>
<dbReference type="RefSeq" id="WP_341468257.1">
    <property type="nucleotide sequence ID" value="NZ_CP128399.1"/>
</dbReference>
<evidence type="ECO:0000313" key="9">
    <source>
        <dbReference type="EMBL" id="NWJ44480.1"/>
    </source>
</evidence>
<evidence type="ECO:0000256" key="6">
    <source>
        <dbReference type="ARBA" id="ARBA00023163"/>
    </source>
</evidence>
<gene>
    <name evidence="7 9" type="primary">mraZ</name>
    <name evidence="9" type="ORF">HXX08_01240</name>
    <name evidence="10" type="ORF">OZ401_002169</name>
</gene>
<dbReference type="GO" id="GO:0009295">
    <property type="term" value="C:nucleoid"/>
    <property type="evidence" value="ECO:0007669"/>
    <property type="project" value="UniProtKB-SubCell"/>
</dbReference>
<dbReference type="EMBL" id="JACATZ010000001">
    <property type="protein sequence ID" value="NWJ44480.1"/>
    <property type="molecule type" value="Genomic_DNA"/>
</dbReference>
<sequence>MFFGSYEHNVDIKGRLAVPIKFRNALEAGMFITRSVDKCLALYTDVEFQKLASEYEALPTTDPDARALQRNFFSGASPCEFDKQGRITVPQELRKYAAIEGEDVTVMVIGVNNRIEIWSKERWEHEQEVVEEKGSEMAARMGNLQLV</sequence>
<dbReference type="Proteomes" id="UP001431572">
    <property type="component" value="Chromosome 1"/>
</dbReference>
<dbReference type="GO" id="GO:0000976">
    <property type="term" value="F:transcription cis-regulatory region binding"/>
    <property type="evidence" value="ECO:0007669"/>
    <property type="project" value="TreeGrafter"/>
</dbReference>
<keyword evidence="3" id="KW-0677">Repeat</keyword>
<organism evidence="9 11">
    <name type="scientific">Candidatus Chlorohelix allophototropha</name>
    <dbReference type="NCBI Taxonomy" id="3003348"/>
    <lineage>
        <taxon>Bacteria</taxon>
        <taxon>Bacillati</taxon>
        <taxon>Chloroflexota</taxon>
        <taxon>Chloroflexia</taxon>
        <taxon>Candidatus Chloroheliales</taxon>
        <taxon>Candidatus Chloroheliaceae</taxon>
        <taxon>Candidatus Chlorohelix</taxon>
    </lineage>
</organism>
<dbReference type="PROSITE" id="PS51740">
    <property type="entry name" value="SPOVT_ABRB"/>
    <property type="match status" value="2"/>
</dbReference>
<keyword evidence="4 7" id="KW-0805">Transcription regulation</keyword>
<name>A0A8T7LYN5_9CHLR</name>
<reference evidence="10" key="2">
    <citation type="journal article" date="2024" name="Nature">
        <title>Anoxygenic phototroph of the Chloroflexota uses a type I reaction centre.</title>
        <authorList>
            <person name="Tsuji J.M."/>
            <person name="Shaw N.A."/>
            <person name="Nagashima S."/>
            <person name="Venkiteswaran J.J."/>
            <person name="Schiff S.L."/>
            <person name="Watanabe T."/>
            <person name="Fukui M."/>
            <person name="Hanada S."/>
            <person name="Tank M."/>
            <person name="Neufeld J.D."/>
        </authorList>
    </citation>
    <scope>NUCLEOTIDE SEQUENCE</scope>
    <source>
        <strain evidence="10">L227-S17</strain>
    </source>
</reference>
<dbReference type="InterPro" id="IPR035642">
    <property type="entry name" value="MraZ_N"/>
</dbReference>
<keyword evidence="6 7" id="KW-0804">Transcription</keyword>
<accession>A0A8T7LYN5</accession>
<protein>
    <recommendedName>
        <fullName evidence="1 7">Transcriptional regulator MraZ</fullName>
    </recommendedName>
</protein>
<dbReference type="Gene3D" id="3.40.1550.20">
    <property type="entry name" value="Transcriptional regulator MraZ domain"/>
    <property type="match status" value="1"/>
</dbReference>
<evidence type="ECO:0000256" key="5">
    <source>
        <dbReference type="ARBA" id="ARBA00023125"/>
    </source>
</evidence>
<dbReference type="Pfam" id="PF02381">
    <property type="entry name" value="MraZ"/>
    <property type="match status" value="2"/>
</dbReference>
<evidence type="ECO:0000256" key="4">
    <source>
        <dbReference type="ARBA" id="ARBA00023015"/>
    </source>
</evidence>
<keyword evidence="5 7" id="KW-0238">DNA-binding</keyword>
<keyword evidence="12" id="KW-1185">Reference proteome</keyword>
<feature type="domain" description="SpoVT-AbrB" evidence="8">
    <location>
        <begin position="5"/>
        <end position="47"/>
    </location>
</feature>
<dbReference type="NCBIfam" id="TIGR00242">
    <property type="entry name" value="division/cell wall cluster transcriptional repressor MraZ"/>
    <property type="match status" value="1"/>
</dbReference>
<dbReference type="PANTHER" id="PTHR34701:SF1">
    <property type="entry name" value="TRANSCRIPTIONAL REGULATOR MRAZ"/>
    <property type="match status" value="1"/>
</dbReference>
<keyword evidence="2 7" id="KW-0963">Cytoplasm</keyword>
<dbReference type="EMBL" id="CP128399">
    <property type="protein sequence ID" value="WJW66373.1"/>
    <property type="molecule type" value="Genomic_DNA"/>
</dbReference>
<proteinExistence type="inferred from homology"/>
<dbReference type="GO" id="GO:0005737">
    <property type="term" value="C:cytoplasm"/>
    <property type="evidence" value="ECO:0007669"/>
    <property type="project" value="UniProtKB-UniRule"/>
</dbReference>
<evidence type="ECO:0000256" key="1">
    <source>
        <dbReference type="ARBA" id="ARBA00013860"/>
    </source>
</evidence>
<feature type="domain" description="SpoVT-AbrB" evidence="8">
    <location>
        <begin position="76"/>
        <end position="122"/>
    </location>
</feature>
<dbReference type="GO" id="GO:2000143">
    <property type="term" value="P:negative regulation of DNA-templated transcription initiation"/>
    <property type="evidence" value="ECO:0007669"/>
    <property type="project" value="TreeGrafter"/>
</dbReference>
<dbReference type="SUPFAM" id="SSF89447">
    <property type="entry name" value="AbrB/MazE/MraZ-like"/>
    <property type="match status" value="1"/>
</dbReference>
<dbReference type="InterPro" id="IPR037914">
    <property type="entry name" value="SpoVT-AbrB_sf"/>
</dbReference>